<dbReference type="InterPro" id="IPR024550">
    <property type="entry name" value="TFIIEa/SarR/Rpc3_HTH_dom"/>
</dbReference>
<dbReference type="SMART" id="SM00531">
    <property type="entry name" value="TFIIE"/>
    <property type="match status" value="1"/>
</dbReference>
<evidence type="ECO:0000313" key="6">
    <source>
        <dbReference type="EMBL" id="ODQ60311.1"/>
    </source>
</evidence>
<dbReference type="GO" id="GO:0000993">
    <property type="term" value="F:RNA polymerase II complex binding"/>
    <property type="evidence" value="ECO:0007669"/>
    <property type="project" value="EnsemblFungi"/>
</dbReference>
<evidence type="ECO:0000256" key="3">
    <source>
        <dbReference type="ARBA" id="ARBA00023163"/>
    </source>
</evidence>
<name>A0A1E3P496_WICAA</name>
<dbReference type="SUPFAM" id="SSF57783">
    <property type="entry name" value="Zinc beta-ribbon"/>
    <property type="match status" value="1"/>
</dbReference>
<gene>
    <name evidence="6" type="ORF">WICANDRAFT_92606</name>
</gene>
<dbReference type="GO" id="GO:0003697">
    <property type="term" value="F:single-stranded DNA binding"/>
    <property type="evidence" value="ECO:0007669"/>
    <property type="project" value="EnsemblFungi"/>
</dbReference>
<feature type="compositionally biased region" description="Acidic residues" evidence="4">
    <location>
        <begin position="416"/>
        <end position="429"/>
    </location>
</feature>
<dbReference type="GO" id="GO:0001113">
    <property type="term" value="P:transcription open complex formation at RNA polymerase II promoter"/>
    <property type="evidence" value="ECO:0007669"/>
    <property type="project" value="EnsemblFungi"/>
</dbReference>
<feature type="compositionally biased region" description="Polar residues" evidence="4">
    <location>
        <begin position="328"/>
        <end position="346"/>
    </location>
</feature>
<dbReference type="GeneID" id="30203619"/>
<dbReference type="EMBL" id="KV454210">
    <property type="protein sequence ID" value="ODQ60311.1"/>
    <property type="molecule type" value="Genomic_DNA"/>
</dbReference>
<dbReference type="AlphaFoldDB" id="A0A1E3P496"/>
<dbReference type="GO" id="GO:0001097">
    <property type="term" value="F:TFIIH-class transcription factor complex binding"/>
    <property type="evidence" value="ECO:0007669"/>
    <property type="project" value="EnsemblFungi"/>
</dbReference>
<dbReference type="GO" id="GO:0005673">
    <property type="term" value="C:transcription factor TFIIE complex"/>
    <property type="evidence" value="ECO:0007669"/>
    <property type="project" value="EnsemblFungi"/>
</dbReference>
<keyword evidence="7" id="KW-1185">Reference proteome</keyword>
<feature type="domain" description="HTH TFE/IIEalpha-type" evidence="5">
    <location>
        <begin position="5"/>
        <end position="95"/>
    </location>
</feature>
<evidence type="ECO:0000256" key="4">
    <source>
        <dbReference type="SAM" id="MobiDB-lite"/>
    </source>
</evidence>
<dbReference type="Pfam" id="PF02002">
    <property type="entry name" value="TFIIE_alpha"/>
    <property type="match status" value="1"/>
</dbReference>
<accession>A0A1E3P496</accession>
<dbReference type="PROSITE" id="PS51344">
    <property type="entry name" value="HTH_TFE_IIE"/>
    <property type="match status" value="1"/>
</dbReference>
<feature type="compositionally biased region" description="Basic and acidic residues" evidence="4">
    <location>
        <begin position="279"/>
        <end position="294"/>
    </location>
</feature>
<dbReference type="STRING" id="683960.A0A1E3P496"/>
<dbReference type="InterPro" id="IPR039997">
    <property type="entry name" value="TFE"/>
</dbReference>
<feature type="region of interest" description="Disordered" evidence="4">
    <location>
        <begin position="267"/>
        <end position="429"/>
    </location>
</feature>
<dbReference type="InterPro" id="IPR017919">
    <property type="entry name" value="TFIIE/TFIIEa_HTH"/>
</dbReference>
<comment type="similarity">
    <text evidence="1">Belongs to the TFIIE alpha subunit family.</text>
</comment>
<evidence type="ECO:0000256" key="1">
    <source>
        <dbReference type="ARBA" id="ARBA00008947"/>
    </source>
</evidence>
<keyword evidence="2" id="KW-0805">Transcription regulation</keyword>
<evidence type="ECO:0000256" key="2">
    <source>
        <dbReference type="ARBA" id="ARBA00023015"/>
    </source>
</evidence>
<protein>
    <recommendedName>
        <fullName evidence="5">HTH TFE/IIEalpha-type domain-containing protein</fullName>
    </recommendedName>
</protein>
<dbReference type="PANTHER" id="PTHR13097">
    <property type="entry name" value="TRANSCRIPTION INITIATION FACTOR IIE, ALPHA SUBUNIT"/>
    <property type="match status" value="1"/>
</dbReference>
<dbReference type="Proteomes" id="UP000094112">
    <property type="component" value="Unassembled WGS sequence"/>
</dbReference>
<organism evidence="6 7">
    <name type="scientific">Wickerhamomyces anomalus (strain ATCC 58044 / CBS 1984 / NCYC 433 / NRRL Y-366-8)</name>
    <name type="common">Yeast</name>
    <name type="synonym">Hansenula anomala</name>
    <dbReference type="NCBI Taxonomy" id="683960"/>
    <lineage>
        <taxon>Eukaryota</taxon>
        <taxon>Fungi</taxon>
        <taxon>Dikarya</taxon>
        <taxon>Ascomycota</taxon>
        <taxon>Saccharomycotina</taxon>
        <taxon>Saccharomycetes</taxon>
        <taxon>Phaffomycetales</taxon>
        <taxon>Wickerhamomycetaceae</taxon>
        <taxon>Wickerhamomyces</taxon>
    </lineage>
</organism>
<evidence type="ECO:0000313" key="7">
    <source>
        <dbReference type="Proteomes" id="UP000094112"/>
    </source>
</evidence>
<dbReference type="PANTHER" id="PTHR13097:SF7">
    <property type="entry name" value="GENERAL TRANSCRIPTION FACTOR IIE SUBUNIT 1"/>
    <property type="match status" value="1"/>
</dbReference>
<sequence>MDNTVRLLIRFVARGFYGKPYVLILDAVLLHSVLSEDDLSHLLGIQRKELRSLCSRLVEDRLLTVHVQKEEGPQLRPITRTYYFIHYTEAIDSIKWKVHSVVQNIKEDLHMENNPQGYICPVCKTKYSQLDAVALLNYEKNEFLCSLCNEPLIEDDSGKIAKENQVKYSKLMNDLEPIIDYLKKIDERPIPENNYETSLSRVIPAQASSNASYSVSNFKSRKMFSRDSYLNNASSMNAGSRSQATLHVNITTANDDNLQREKQAIAQEEKRKQNALPSWHEESTIGKGLGKLDKEDPEDLDSSEKKSTEDLTNEQAQPETDKDGDVNTEVSTNATTKDTAPSVSTVEDQDKEAQDALAAYYEQLAQKENDEDNDEDEEEEEDDEDEEFDDVDFEDVAGEQNSNEQSTNNEPKAEDLVVEEMEFGESDEE</sequence>
<reference evidence="6 7" key="1">
    <citation type="journal article" date="2016" name="Proc. Natl. Acad. Sci. U.S.A.">
        <title>Comparative genomics of biotechnologically important yeasts.</title>
        <authorList>
            <person name="Riley R."/>
            <person name="Haridas S."/>
            <person name="Wolfe K.H."/>
            <person name="Lopes M.R."/>
            <person name="Hittinger C.T."/>
            <person name="Goeker M."/>
            <person name="Salamov A.A."/>
            <person name="Wisecaver J.H."/>
            <person name="Long T.M."/>
            <person name="Calvey C.H."/>
            <person name="Aerts A.L."/>
            <person name="Barry K.W."/>
            <person name="Choi C."/>
            <person name="Clum A."/>
            <person name="Coughlan A.Y."/>
            <person name="Deshpande S."/>
            <person name="Douglass A.P."/>
            <person name="Hanson S.J."/>
            <person name="Klenk H.-P."/>
            <person name="LaButti K.M."/>
            <person name="Lapidus A."/>
            <person name="Lindquist E.A."/>
            <person name="Lipzen A.M."/>
            <person name="Meier-Kolthoff J.P."/>
            <person name="Ohm R.A."/>
            <person name="Otillar R.P."/>
            <person name="Pangilinan J.L."/>
            <person name="Peng Y."/>
            <person name="Rokas A."/>
            <person name="Rosa C.A."/>
            <person name="Scheuner C."/>
            <person name="Sibirny A.A."/>
            <person name="Slot J.C."/>
            <person name="Stielow J.B."/>
            <person name="Sun H."/>
            <person name="Kurtzman C.P."/>
            <person name="Blackwell M."/>
            <person name="Grigoriev I.V."/>
            <person name="Jeffries T.W."/>
        </authorList>
    </citation>
    <scope>NUCLEOTIDE SEQUENCE [LARGE SCALE GENOMIC DNA]</scope>
    <source>
        <strain evidence="7">ATCC 58044 / CBS 1984 / NCYC 433 / NRRL Y-366-8</strain>
    </source>
</reference>
<dbReference type="Gene3D" id="3.30.40.10">
    <property type="entry name" value="Zinc/RING finger domain, C3HC4 (zinc finger)"/>
    <property type="match status" value="1"/>
</dbReference>
<dbReference type="GO" id="GO:0097550">
    <property type="term" value="C:transcription preinitiation complex"/>
    <property type="evidence" value="ECO:0007669"/>
    <property type="project" value="EnsemblFungi"/>
</dbReference>
<dbReference type="InterPro" id="IPR002853">
    <property type="entry name" value="TFIIE_asu"/>
</dbReference>
<keyword evidence="3" id="KW-0804">Transcription</keyword>
<feature type="compositionally biased region" description="Low complexity" evidence="4">
    <location>
        <begin position="399"/>
        <end position="410"/>
    </location>
</feature>
<dbReference type="InterPro" id="IPR013083">
    <property type="entry name" value="Znf_RING/FYVE/PHD"/>
</dbReference>
<evidence type="ECO:0000259" key="5">
    <source>
        <dbReference type="PROSITE" id="PS51344"/>
    </source>
</evidence>
<proteinExistence type="inferred from homology"/>
<dbReference type="OrthoDB" id="361102at2759"/>
<feature type="compositionally biased region" description="Acidic residues" evidence="4">
    <location>
        <begin position="369"/>
        <end position="397"/>
    </location>
</feature>
<dbReference type="RefSeq" id="XP_019039518.1">
    <property type="nucleotide sequence ID" value="XM_019186373.1"/>
</dbReference>